<accession>A0A2Z2NNG3</accession>
<dbReference type="PRINTS" id="PR00811">
    <property type="entry name" value="BCTERIALGSPD"/>
</dbReference>
<keyword evidence="5" id="KW-0812">Transmembrane</keyword>
<feature type="domain" description="NolW-like" evidence="12">
    <location>
        <begin position="282"/>
        <end position="386"/>
    </location>
</feature>
<dbReference type="InterPro" id="IPR004845">
    <property type="entry name" value="T2SS_GspD_CS"/>
</dbReference>
<keyword evidence="6" id="KW-0732">Signal</keyword>
<dbReference type="Proteomes" id="UP000250079">
    <property type="component" value="Chromosome"/>
</dbReference>
<evidence type="ECO:0000256" key="3">
    <source>
        <dbReference type="ARBA" id="ARBA00022448"/>
    </source>
</evidence>
<evidence type="ECO:0000313" key="15">
    <source>
        <dbReference type="Proteomes" id="UP000250079"/>
    </source>
</evidence>
<dbReference type="AlphaFoldDB" id="A0A2Z2NNG3"/>
<dbReference type="OrthoDB" id="9775455at2"/>
<evidence type="ECO:0000256" key="4">
    <source>
        <dbReference type="ARBA" id="ARBA00022452"/>
    </source>
</evidence>
<dbReference type="PROSITE" id="PS00875">
    <property type="entry name" value="T2SP_D"/>
    <property type="match status" value="1"/>
</dbReference>
<dbReference type="Gene3D" id="3.30.1370.120">
    <property type="match status" value="3"/>
</dbReference>
<keyword evidence="15" id="KW-1185">Reference proteome</keyword>
<proteinExistence type="inferred from homology"/>
<gene>
    <name evidence="14" type="primary">xcpQ</name>
    <name evidence="14" type="ORF">IMCC3135_05830</name>
</gene>
<evidence type="ECO:0000256" key="1">
    <source>
        <dbReference type="ARBA" id="ARBA00004442"/>
    </source>
</evidence>
<evidence type="ECO:0000256" key="10">
    <source>
        <dbReference type="RuleBase" id="RU004004"/>
    </source>
</evidence>
<dbReference type="InterPro" id="IPR050810">
    <property type="entry name" value="Bact_Secretion_Sys_Channel"/>
</dbReference>
<dbReference type="InterPro" id="IPR004846">
    <property type="entry name" value="T2SS/T3SS_dom"/>
</dbReference>
<evidence type="ECO:0000256" key="6">
    <source>
        <dbReference type="ARBA" id="ARBA00022729"/>
    </source>
</evidence>
<dbReference type="GO" id="GO:0015628">
    <property type="term" value="P:protein secretion by the type II secretion system"/>
    <property type="evidence" value="ECO:0007669"/>
    <property type="project" value="InterPro"/>
</dbReference>
<evidence type="ECO:0000259" key="12">
    <source>
        <dbReference type="Pfam" id="PF03958"/>
    </source>
</evidence>
<keyword evidence="9" id="KW-0998">Cell outer membrane</keyword>
<evidence type="ECO:0000256" key="2">
    <source>
        <dbReference type="ARBA" id="ARBA00006980"/>
    </source>
</evidence>
<dbReference type="KEGG" id="gai:IMCC3135_05830"/>
<name>A0A2Z2NNG3_9GAMM</name>
<feature type="domain" description="NolW-like" evidence="12">
    <location>
        <begin position="145"/>
        <end position="204"/>
    </location>
</feature>
<evidence type="ECO:0000259" key="11">
    <source>
        <dbReference type="Pfam" id="PF00263"/>
    </source>
</evidence>
<comment type="subcellular location">
    <subcellularLocation>
        <location evidence="1 10">Cell outer membrane</location>
    </subcellularLocation>
</comment>
<keyword evidence="4" id="KW-1134">Transmembrane beta strand</keyword>
<keyword evidence="8" id="KW-0472">Membrane</keyword>
<evidence type="ECO:0000256" key="5">
    <source>
        <dbReference type="ARBA" id="ARBA00022692"/>
    </source>
</evidence>
<keyword evidence="7" id="KW-0653">Protein transport</keyword>
<dbReference type="InterPro" id="IPR001775">
    <property type="entry name" value="GspD/PilQ"/>
</dbReference>
<dbReference type="Pfam" id="PF00263">
    <property type="entry name" value="Secretin"/>
    <property type="match status" value="1"/>
</dbReference>
<comment type="similarity">
    <text evidence="2">Belongs to the bacterial secretin family. GSP D subfamily.</text>
</comment>
<keyword evidence="3 10" id="KW-0813">Transport</keyword>
<dbReference type="InterPro" id="IPR013356">
    <property type="entry name" value="T2SS_GspD"/>
</dbReference>
<dbReference type="GO" id="GO:0009279">
    <property type="term" value="C:cell outer membrane"/>
    <property type="evidence" value="ECO:0007669"/>
    <property type="project" value="UniProtKB-SubCell"/>
</dbReference>
<sequence>MTMFNRHYPRVIPALALRASFVALTAVITGTVALTGVVTPVQAQEGTFTLNLKNADIHSLIQTVSRQSGRNFVVDPRVKARVTVISSAPLNSDELYETFLSVLQVHGYAAVPSGDLIKIVPDVNAKQGPVPAYSDENNNSDQLVTQVIKVENVPAAQLVPILRPLVPQQGHLAAYASTNTLIVTDRASNIHRLIDIINGIDRPDNDEVEVVRLSHASASEVIRIVQSLQSRSGQVDGTPGSVRFAADERTNSILLSGDPAARTRMRGTILNLDTPVESGGNTRVVYLRFANAADLLAILTGVSAGQAQIGTSGDLEGGAATPAAAPDGAAAQVPTASLIRRATQDDGPSVDIQADEDTNALIITAAPDEMRSILAVVEQLDIRRAQVLVEAIIAELSTDNSSQLGVNFAVNGTDSDRPAAYTNLGGATQALIGTIASEGTSLSSGLSLLLGRAGSNGIDFGFLLSAIASDTDNNILSTPTLVTMDNQEAEIVVGQNVPFVTGQQLSSSNDNPFQTIERQDIGISLKVKPQINEGDNIKMEIEQEVSDVSATAVTGATDITTNKRSIKTTVLVEDGQTLVLGGLIDDQIEDTRSKVPFLGDIPLLGSLFRYRTSSKSKRNLMVFLHPTILRDPETADFYSRSKYDDLRGAQLGLFDQDKNFNDDDRPDLPELHLYFDGKRVSRQGAELGTILPTSDASDLLAPQPDTTQPALDEVLDTSKADTALTPRTATLVR</sequence>
<evidence type="ECO:0000256" key="8">
    <source>
        <dbReference type="ARBA" id="ARBA00023136"/>
    </source>
</evidence>
<feature type="domain" description="Type II/III secretion system secretin-like" evidence="11">
    <location>
        <begin position="467"/>
        <end position="630"/>
    </location>
</feature>
<dbReference type="Pfam" id="PF03958">
    <property type="entry name" value="Secretin_N"/>
    <property type="match status" value="3"/>
</dbReference>
<evidence type="ECO:0000256" key="9">
    <source>
        <dbReference type="ARBA" id="ARBA00023237"/>
    </source>
</evidence>
<dbReference type="InterPro" id="IPR005644">
    <property type="entry name" value="NolW-like"/>
</dbReference>
<dbReference type="EMBL" id="CP018632">
    <property type="protein sequence ID" value="ASJ71278.1"/>
    <property type="molecule type" value="Genomic_DNA"/>
</dbReference>
<dbReference type="RefSeq" id="WP_088916737.1">
    <property type="nucleotide sequence ID" value="NZ_CP018632.1"/>
</dbReference>
<dbReference type="PANTHER" id="PTHR30332:SF24">
    <property type="entry name" value="SECRETIN GSPD-RELATED"/>
    <property type="match status" value="1"/>
</dbReference>
<evidence type="ECO:0000313" key="14">
    <source>
        <dbReference type="EMBL" id="ASJ71278.1"/>
    </source>
</evidence>
<protein>
    <submittedName>
        <fullName evidence="14">Type II secretion system protein D</fullName>
    </submittedName>
</protein>
<organism evidence="14 15">
    <name type="scientific">Granulosicoccus antarcticus IMCC3135</name>
    <dbReference type="NCBI Taxonomy" id="1192854"/>
    <lineage>
        <taxon>Bacteria</taxon>
        <taxon>Pseudomonadati</taxon>
        <taxon>Pseudomonadota</taxon>
        <taxon>Gammaproteobacteria</taxon>
        <taxon>Chromatiales</taxon>
        <taxon>Granulosicoccaceae</taxon>
        <taxon>Granulosicoccus</taxon>
    </lineage>
</organism>
<feature type="domain" description="GspD-like N0" evidence="13">
    <location>
        <begin position="50"/>
        <end position="119"/>
    </location>
</feature>
<dbReference type="Pfam" id="PF21305">
    <property type="entry name" value="type_II_gspD_N0"/>
    <property type="match status" value="1"/>
</dbReference>
<dbReference type="GO" id="GO:0015627">
    <property type="term" value="C:type II protein secretion system complex"/>
    <property type="evidence" value="ECO:0007669"/>
    <property type="project" value="InterPro"/>
</dbReference>
<evidence type="ECO:0000259" key="13">
    <source>
        <dbReference type="Pfam" id="PF21305"/>
    </source>
</evidence>
<evidence type="ECO:0000256" key="7">
    <source>
        <dbReference type="ARBA" id="ARBA00022927"/>
    </source>
</evidence>
<dbReference type="NCBIfam" id="TIGR02517">
    <property type="entry name" value="type_II_gspD"/>
    <property type="match status" value="1"/>
</dbReference>
<feature type="domain" description="NolW-like" evidence="12">
    <location>
        <begin position="208"/>
        <end position="277"/>
    </location>
</feature>
<reference evidence="14 15" key="1">
    <citation type="submission" date="2016-12" db="EMBL/GenBank/DDBJ databases">
        <authorList>
            <person name="Song W.-J."/>
            <person name="Kurnit D.M."/>
        </authorList>
    </citation>
    <scope>NUCLEOTIDE SEQUENCE [LARGE SCALE GENOMIC DNA]</scope>
    <source>
        <strain evidence="14 15">IMCC3135</strain>
    </source>
</reference>
<dbReference type="PANTHER" id="PTHR30332">
    <property type="entry name" value="PROBABLE GENERAL SECRETION PATHWAY PROTEIN D"/>
    <property type="match status" value="1"/>
</dbReference>
<dbReference type="InterPro" id="IPR049371">
    <property type="entry name" value="GspD-like_N0"/>
</dbReference>
<dbReference type="InterPro" id="IPR038591">
    <property type="entry name" value="NolW-like_sf"/>
</dbReference>